<evidence type="ECO:0000256" key="1">
    <source>
        <dbReference type="SAM" id="SignalP"/>
    </source>
</evidence>
<evidence type="ECO:0000313" key="2">
    <source>
        <dbReference type="EMBL" id="MBW60920.1"/>
    </source>
</evidence>
<protein>
    <submittedName>
        <fullName evidence="2">Putative secreted protein</fullName>
    </submittedName>
</protein>
<feature type="signal peptide" evidence="1">
    <location>
        <begin position="1"/>
        <end position="15"/>
    </location>
</feature>
<dbReference type="AlphaFoldDB" id="A0A2M4C6I3"/>
<name>A0A2M4C6I3_9DIPT</name>
<feature type="chain" id="PRO_5014967018" evidence="1">
    <location>
        <begin position="16"/>
        <end position="144"/>
    </location>
</feature>
<dbReference type="EMBL" id="GGFJ01011779">
    <property type="protein sequence ID" value="MBW60920.1"/>
    <property type="molecule type" value="Transcribed_RNA"/>
</dbReference>
<reference evidence="2" key="1">
    <citation type="submission" date="2018-01" db="EMBL/GenBank/DDBJ databases">
        <title>An insight into the sialome of Amazonian anophelines.</title>
        <authorList>
            <person name="Ribeiro J.M."/>
            <person name="Scarpassa V."/>
            <person name="Calvo E."/>
        </authorList>
    </citation>
    <scope>NUCLEOTIDE SEQUENCE</scope>
    <source>
        <tissue evidence="2">Salivary glands</tissue>
    </source>
</reference>
<proteinExistence type="predicted"/>
<accession>A0A2M4C6I3</accession>
<organism evidence="2">
    <name type="scientific">Anopheles marajoara</name>
    <dbReference type="NCBI Taxonomy" id="58244"/>
    <lineage>
        <taxon>Eukaryota</taxon>
        <taxon>Metazoa</taxon>
        <taxon>Ecdysozoa</taxon>
        <taxon>Arthropoda</taxon>
        <taxon>Hexapoda</taxon>
        <taxon>Insecta</taxon>
        <taxon>Pterygota</taxon>
        <taxon>Neoptera</taxon>
        <taxon>Endopterygota</taxon>
        <taxon>Diptera</taxon>
        <taxon>Nematocera</taxon>
        <taxon>Culicoidea</taxon>
        <taxon>Culicidae</taxon>
        <taxon>Anophelinae</taxon>
        <taxon>Anopheles</taxon>
    </lineage>
</organism>
<sequence length="144" mass="16339">MHACLFCSLLFRSRCMVPRFLFIVGLDSKREIVSFFTQTKSLRGFTKFTSNTFSVPAQWCTIISQFSILSSLIRDTPINLCSQPWSHPLLLIMFFYSSYVLALALPLPANMILNGQEFPKNHISYSRPNSAPLHHSTALPGHID</sequence>
<keyword evidence="1" id="KW-0732">Signal</keyword>